<gene>
    <name evidence="1" type="ORF">ACFOSH_44395</name>
</gene>
<organism evidence="1 2">
    <name type="scientific">Amycolatopsis speibonae</name>
    <dbReference type="NCBI Taxonomy" id="1450224"/>
    <lineage>
        <taxon>Bacteria</taxon>
        <taxon>Bacillati</taxon>
        <taxon>Actinomycetota</taxon>
        <taxon>Actinomycetes</taxon>
        <taxon>Pseudonocardiales</taxon>
        <taxon>Pseudonocardiaceae</taxon>
        <taxon>Amycolatopsis</taxon>
    </lineage>
</organism>
<comment type="caution">
    <text evidence="1">The sequence shown here is derived from an EMBL/GenBank/DDBJ whole genome shotgun (WGS) entry which is preliminary data.</text>
</comment>
<reference evidence="2" key="1">
    <citation type="journal article" date="2019" name="Int. J. Syst. Evol. Microbiol.">
        <title>The Global Catalogue of Microorganisms (GCM) 10K type strain sequencing project: providing services to taxonomists for standard genome sequencing and annotation.</title>
        <authorList>
            <consortium name="The Broad Institute Genomics Platform"/>
            <consortium name="The Broad Institute Genome Sequencing Center for Infectious Disease"/>
            <person name="Wu L."/>
            <person name="Ma J."/>
        </authorList>
    </citation>
    <scope>NUCLEOTIDE SEQUENCE [LARGE SCALE GENOMIC DNA]</scope>
    <source>
        <strain evidence="2">CGMCC 4.7676</strain>
    </source>
</reference>
<evidence type="ECO:0000313" key="1">
    <source>
        <dbReference type="EMBL" id="MFC3456501.1"/>
    </source>
</evidence>
<dbReference type="EMBL" id="JBHRWK010000164">
    <property type="protein sequence ID" value="MFC3456501.1"/>
    <property type="molecule type" value="Genomic_DNA"/>
</dbReference>
<name>A0ABV7PDK0_9PSEU</name>
<dbReference type="RefSeq" id="WP_378247919.1">
    <property type="nucleotide sequence ID" value="NZ_JBHRWK010000164.1"/>
</dbReference>
<sequence>MNALQARLAFEDRVEDMGVLDADDRVTCHVHGRWIHQCVASPIHVNPVTRHRWCRDCERALTVVIDELAGVVTMNCSRCGGGVSGATAHLLTACRASLRASGRDARSTAEAA</sequence>
<dbReference type="Proteomes" id="UP001595645">
    <property type="component" value="Unassembled WGS sequence"/>
</dbReference>
<evidence type="ECO:0000313" key="2">
    <source>
        <dbReference type="Proteomes" id="UP001595645"/>
    </source>
</evidence>
<protein>
    <submittedName>
        <fullName evidence="1">Uncharacterized protein</fullName>
    </submittedName>
</protein>
<proteinExistence type="predicted"/>
<accession>A0ABV7PDK0</accession>
<keyword evidence="2" id="KW-1185">Reference proteome</keyword>